<dbReference type="EMBL" id="BK016253">
    <property type="protein sequence ID" value="DAG05237.1"/>
    <property type="molecule type" value="Genomic_DNA"/>
</dbReference>
<name>A0A8S5VES1_9VIRU</name>
<reference evidence="1" key="1">
    <citation type="journal article" date="2021" name="Proc. Natl. Acad. Sci. U.S.A.">
        <title>A Catalog of Tens of Thousands of Viruses from Human Metagenomes Reveals Hidden Associations with Chronic Diseases.</title>
        <authorList>
            <person name="Tisza M.J."/>
            <person name="Buck C.B."/>
        </authorList>
    </citation>
    <scope>NUCLEOTIDE SEQUENCE</scope>
    <source>
        <strain evidence="1">CtMqy3</strain>
    </source>
</reference>
<sequence length="72" mass="8469">MLILLIKLIEKQKFYYFCDGVKGSFKLLFSGYLYAYTFDKAYTSVVSKLIDRDNFDLDELSIEIHTGKKELK</sequence>
<protein>
    <submittedName>
        <fullName evidence="1">Uncharacterized protein</fullName>
    </submittedName>
</protein>
<organism evidence="1">
    <name type="scientific">Microviridae sp. ctMqy3</name>
    <dbReference type="NCBI Taxonomy" id="2824995"/>
    <lineage>
        <taxon>Viruses</taxon>
        <taxon>Monodnaviria</taxon>
        <taxon>Sangervirae</taxon>
        <taxon>Phixviricota</taxon>
        <taxon>Malgrandaviricetes</taxon>
        <taxon>Petitvirales</taxon>
        <taxon>Microviridae</taxon>
    </lineage>
</organism>
<accession>A0A8S5VES1</accession>
<evidence type="ECO:0000313" key="1">
    <source>
        <dbReference type="EMBL" id="DAG05237.1"/>
    </source>
</evidence>
<proteinExistence type="predicted"/>